<dbReference type="PANTHER" id="PTHR43046:SF14">
    <property type="entry name" value="MUTT_NUDIX FAMILY PROTEIN"/>
    <property type="match status" value="1"/>
</dbReference>
<dbReference type="Pfam" id="PF00293">
    <property type="entry name" value="NUDIX"/>
    <property type="match status" value="1"/>
</dbReference>
<dbReference type="InterPro" id="IPR020084">
    <property type="entry name" value="NUDIX_hydrolase_CS"/>
</dbReference>
<dbReference type="Proteomes" id="UP000179003">
    <property type="component" value="Unassembled WGS sequence"/>
</dbReference>
<protein>
    <recommendedName>
        <fullName evidence="4">Nudix hydrolase domain-containing protein</fullName>
    </recommendedName>
</protein>
<accession>A0A1F5EHB6</accession>
<keyword evidence="2 3" id="KW-0378">Hydrolase</keyword>
<evidence type="ECO:0000313" key="5">
    <source>
        <dbReference type="EMBL" id="OGD66822.1"/>
    </source>
</evidence>
<proteinExistence type="inferred from homology"/>
<comment type="similarity">
    <text evidence="3">Belongs to the Nudix hydrolase family.</text>
</comment>
<feature type="domain" description="Nudix hydrolase" evidence="4">
    <location>
        <begin position="4"/>
        <end position="124"/>
    </location>
</feature>
<dbReference type="PANTHER" id="PTHR43046">
    <property type="entry name" value="GDP-MANNOSE MANNOSYL HYDROLASE"/>
    <property type="match status" value="1"/>
</dbReference>
<dbReference type="EMBL" id="MFAE01000014">
    <property type="protein sequence ID" value="OGD66822.1"/>
    <property type="molecule type" value="Genomic_DNA"/>
</dbReference>
<comment type="cofactor">
    <cofactor evidence="1">
        <name>Mg(2+)</name>
        <dbReference type="ChEBI" id="CHEBI:18420"/>
    </cofactor>
</comment>
<dbReference type="SUPFAM" id="SSF55811">
    <property type="entry name" value="Nudix"/>
    <property type="match status" value="1"/>
</dbReference>
<dbReference type="STRING" id="1797582.A2442_01635"/>
<sequence>MKQTYSIGAFAIILDDQDRVLLCHRNDYDLWNLPGGGVEFNEAPWECVVREVKEEVGLDVEVERLAGVYSKRNQDDLVFSFVCRVVSGKLTLTDEADQIDYFSVGKIPRNTSPKQVERIKEVLADKSKTLVMRVQEGPSSISLIKEGKL</sequence>
<dbReference type="InterPro" id="IPR020476">
    <property type="entry name" value="Nudix_hydrolase"/>
</dbReference>
<comment type="caution">
    <text evidence="5">The sequence shown here is derived from an EMBL/GenBank/DDBJ whole genome shotgun (WGS) entry which is preliminary data.</text>
</comment>
<dbReference type="AlphaFoldDB" id="A0A1F5EHB6"/>
<dbReference type="InterPro" id="IPR000086">
    <property type="entry name" value="NUDIX_hydrolase_dom"/>
</dbReference>
<dbReference type="PROSITE" id="PS51462">
    <property type="entry name" value="NUDIX"/>
    <property type="match status" value="1"/>
</dbReference>
<evidence type="ECO:0000256" key="1">
    <source>
        <dbReference type="ARBA" id="ARBA00001946"/>
    </source>
</evidence>
<dbReference type="PRINTS" id="PR00502">
    <property type="entry name" value="NUDIXFAMILY"/>
</dbReference>
<evidence type="ECO:0000256" key="2">
    <source>
        <dbReference type="ARBA" id="ARBA00022801"/>
    </source>
</evidence>
<dbReference type="GO" id="GO:0016787">
    <property type="term" value="F:hydrolase activity"/>
    <property type="evidence" value="ECO:0007669"/>
    <property type="project" value="UniProtKB-KW"/>
</dbReference>
<dbReference type="InterPro" id="IPR015797">
    <property type="entry name" value="NUDIX_hydrolase-like_dom_sf"/>
</dbReference>
<evidence type="ECO:0000256" key="3">
    <source>
        <dbReference type="RuleBase" id="RU003476"/>
    </source>
</evidence>
<dbReference type="CDD" id="cd02883">
    <property type="entry name" value="NUDIX_Hydrolase"/>
    <property type="match status" value="1"/>
</dbReference>
<evidence type="ECO:0000313" key="6">
    <source>
        <dbReference type="Proteomes" id="UP000179003"/>
    </source>
</evidence>
<dbReference type="Gene3D" id="3.90.79.10">
    <property type="entry name" value="Nucleoside Triphosphate Pyrophosphohydrolase"/>
    <property type="match status" value="1"/>
</dbReference>
<dbReference type="PROSITE" id="PS00893">
    <property type="entry name" value="NUDIX_BOX"/>
    <property type="match status" value="1"/>
</dbReference>
<gene>
    <name evidence="5" type="ORF">A2442_01635</name>
</gene>
<name>A0A1F5EHB6_9BACT</name>
<reference evidence="5 6" key="1">
    <citation type="journal article" date="2016" name="Nat. Commun.">
        <title>Thousands of microbial genomes shed light on interconnected biogeochemical processes in an aquifer system.</title>
        <authorList>
            <person name="Anantharaman K."/>
            <person name="Brown C.T."/>
            <person name="Hug L.A."/>
            <person name="Sharon I."/>
            <person name="Castelle C.J."/>
            <person name="Probst A.J."/>
            <person name="Thomas B.C."/>
            <person name="Singh A."/>
            <person name="Wilkins M.J."/>
            <person name="Karaoz U."/>
            <person name="Brodie E.L."/>
            <person name="Williams K.H."/>
            <person name="Hubbard S.S."/>
            <person name="Banfield J.F."/>
        </authorList>
    </citation>
    <scope>NUCLEOTIDE SEQUENCE [LARGE SCALE GENOMIC DNA]</scope>
</reference>
<organism evidence="5 6">
    <name type="scientific">Candidatus Campbellbacteria bacterium RIFOXYC2_FULL_35_25</name>
    <dbReference type="NCBI Taxonomy" id="1797582"/>
    <lineage>
        <taxon>Bacteria</taxon>
        <taxon>Candidatus Campbelliibacteriota</taxon>
    </lineage>
</organism>
<evidence type="ECO:0000259" key="4">
    <source>
        <dbReference type="PROSITE" id="PS51462"/>
    </source>
</evidence>